<evidence type="ECO:0000313" key="3">
    <source>
        <dbReference type="Proteomes" id="UP001165498"/>
    </source>
</evidence>
<gene>
    <name evidence="2" type="ORF">NM961_12265</name>
</gene>
<sequence>MHTMRCARTAGLMLLAVGIGFPFSPAAARKESLDYDAQRPLLSLHTALRKHAENELDAVLQALFAADTGSTPRPLVVYVHGRGHEPKKSFEDSLLGSKNRVIEKIEQHGVLVLGVNWKSKPRLLAPLCSRPFDKAAAAGPLLARLTAALAAHREAHPAQWRGRKVVLLVHSMGGFVLRSAMAQPGGDEAMARLFDIRVVSESDVPLAGHAQWLPAQPAGTTYVLSNPDDSTLARSTRCDKEGRPETGPRLGTLSLSDAPALVPGVTYIQLAAGERHRVFTKKGANGNPYVCTVVHDLLNGKAPALPPAWRVPARENAYIVPPKNAPDDACFLDAIDDVDDDD</sequence>
<feature type="chain" id="PRO_5047056408" description="Alpha/beta hydrolase family protein DUF900" evidence="1">
    <location>
        <begin position="28"/>
        <end position="342"/>
    </location>
</feature>
<dbReference type="Gene3D" id="3.40.50.1820">
    <property type="entry name" value="alpha/beta hydrolase"/>
    <property type="match status" value="1"/>
</dbReference>
<name>A0ABT1QT76_9GAMM</name>
<organism evidence="2 3">
    <name type="scientific">Tahibacter harae</name>
    <dbReference type="NCBI Taxonomy" id="2963937"/>
    <lineage>
        <taxon>Bacteria</taxon>
        <taxon>Pseudomonadati</taxon>
        <taxon>Pseudomonadota</taxon>
        <taxon>Gammaproteobacteria</taxon>
        <taxon>Lysobacterales</taxon>
        <taxon>Rhodanobacteraceae</taxon>
        <taxon>Tahibacter</taxon>
    </lineage>
</organism>
<reference evidence="2" key="1">
    <citation type="submission" date="2022-07" db="EMBL/GenBank/DDBJ databases">
        <title>Tahibacter sp., a new gammaproteobacterium isolated from the silt sample collected at pig farm.</title>
        <authorList>
            <person name="Chen H."/>
        </authorList>
    </citation>
    <scope>NUCLEOTIDE SEQUENCE</scope>
    <source>
        <strain evidence="2">P2K</strain>
    </source>
</reference>
<evidence type="ECO:0000313" key="2">
    <source>
        <dbReference type="EMBL" id="MCQ4165484.1"/>
    </source>
</evidence>
<dbReference type="RefSeq" id="WP_255914674.1">
    <property type="nucleotide sequence ID" value="NZ_JANFQO010000010.1"/>
</dbReference>
<feature type="signal peptide" evidence="1">
    <location>
        <begin position="1"/>
        <end position="27"/>
    </location>
</feature>
<protein>
    <recommendedName>
        <fullName evidence="4">Alpha/beta hydrolase family protein DUF900</fullName>
    </recommendedName>
</protein>
<dbReference type="SUPFAM" id="SSF53474">
    <property type="entry name" value="alpha/beta-Hydrolases"/>
    <property type="match status" value="1"/>
</dbReference>
<comment type="caution">
    <text evidence="2">The sequence shown here is derived from an EMBL/GenBank/DDBJ whole genome shotgun (WGS) entry which is preliminary data.</text>
</comment>
<dbReference type="InterPro" id="IPR029058">
    <property type="entry name" value="AB_hydrolase_fold"/>
</dbReference>
<dbReference type="Proteomes" id="UP001165498">
    <property type="component" value="Unassembled WGS sequence"/>
</dbReference>
<evidence type="ECO:0008006" key="4">
    <source>
        <dbReference type="Google" id="ProtNLM"/>
    </source>
</evidence>
<dbReference type="EMBL" id="JANFQO010000010">
    <property type="protein sequence ID" value="MCQ4165484.1"/>
    <property type="molecule type" value="Genomic_DNA"/>
</dbReference>
<keyword evidence="1" id="KW-0732">Signal</keyword>
<keyword evidence="3" id="KW-1185">Reference proteome</keyword>
<proteinExistence type="predicted"/>
<accession>A0ABT1QT76</accession>
<evidence type="ECO:0000256" key="1">
    <source>
        <dbReference type="SAM" id="SignalP"/>
    </source>
</evidence>